<dbReference type="Pfam" id="PF12840">
    <property type="entry name" value="HTH_20"/>
    <property type="match status" value="1"/>
</dbReference>
<dbReference type="InterPro" id="IPR011991">
    <property type="entry name" value="ArsR-like_HTH"/>
</dbReference>
<feature type="domain" description="HTH arsR-type" evidence="2">
    <location>
        <begin position="19"/>
        <end position="106"/>
    </location>
</feature>
<dbReference type="OrthoDB" id="7945987at2"/>
<name>A0A511JKT9_9CELL</name>
<evidence type="ECO:0000313" key="3">
    <source>
        <dbReference type="EMBL" id="GEL98499.1"/>
    </source>
</evidence>
<feature type="region of interest" description="Disordered" evidence="1">
    <location>
        <begin position="193"/>
        <end position="225"/>
    </location>
</feature>
<evidence type="ECO:0000256" key="1">
    <source>
        <dbReference type="SAM" id="MobiDB-lite"/>
    </source>
</evidence>
<dbReference type="EMBL" id="BJWH01000009">
    <property type="protein sequence ID" value="GEL98499.1"/>
    <property type="molecule type" value="Genomic_DNA"/>
</dbReference>
<dbReference type="InterPro" id="IPR036388">
    <property type="entry name" value="WH-like_DNA-bd_sf"/>
</dbReference>
<dbReference type="AlphaFoldDB" id="A0A511JKT9"/>
<feature type="compositionally biased region" description="Polar residues" evidence="1">
    <location>
        <begin position="1"/>
        <end position="13"/>
    </location>
</feature>
<dbReference type="SMART" id="SM00418">
    <property type="entry name" value="HTH_ARSR"/>
    <property type="match status" value="1"/>
</dbReference>
<sequence length="225" mass="24526">MSTPEAGGSTTRHSPSDPERMRALAHPLRLALLQFLDDVGEATATQCAKHTGESVANCSFHLRLLARYGFIEPAEQRGRERPWRSAERTHFEPDPSVPGSIRAVVGLAEATARQEVEGFLGFLRERADRADELAGIPLPVSMTKDAYWATPAEVDALQQAMNDLLAPYVRRVRDDAERPAGARLMRWFATSHPDLAFPPAPGPEASDAPDAVTEPPDAPSPDKEA</sequence>
<dbReference type="GO" id="GO:0003700">
    <property type="term" value="F:DNA-binding transcription factor activity"/>
    <property type="evidence" value="ECO:0007669"/>
    <property type="project" value="InterPro"/>
</dbReference>
<evidence type="ECO:0000313" key="4">
    <source>
        <dbReference type="Proteomes" id="UP000321049"/>
    </source>
</evidence>
<dbReference type="InterPro" id="IPR001845">
    <property type="entry name" value="HTH_ArsR_DNA-bd_dom"/>
</dbReference>
<gene>
    <name evidence="3" type="ORF">CTE05_20460</name>
</gene>
<dbReference type="Proteomes" id="UP000321049">
    <property type="component" value="Unassembled WGS sequence"/>
</dbReference>
<comment type="caution">
    <text evidence="3">The sequence shown here is derived from an EMBL/GenBank/DDBJ whole genome shotgun (WGS) entry which is preliminary data.</text>
</comment>
<feature type="region of interest" description="Disordered" evidence="1">
    <location>
        <begin position="1"/>
        <end position="20"/>
    </location>
</feature>
<dbReference type="RefSeq" id="WP_146846022.1">
    <property type="nucleotide sequence ID" value="NZ_BJWH01000009.1"/>
</dbReference>
<dbReference type="Gene3D" id="1.10.10.10">
    <property type="entry name" value="Winged helix-like DNA-binding domain superfamily/Winged helix DNA-binding domain"/>
    <property type="match status" value="1"/>
</dbReference>
<keyword evidence="4" id="KW-1185">Reference proteome</keyword>
<evidence type="ECO:0000259" key="2">
    <source>
        <dbReference type="SMART" id="SM00418"/>
    </source>
</evidence>
<reference evidence="3 4" key="1">
    <citation type="submission" date="2019-07" db="EMBL/GenBank/DDBJ databases">
        <title>Whole genome shotgun sequence of Cellulomonas terrae NBRC 100819.</title>
        <authorList>
            <person name="Hosoyama A."/>
            <person name="Uohara A."/>
            <person name="Ohji S."/>
            <person name="Ichikawa N."/>
        </authorList>
    </citation>
    <scope>NUCLEOTIDE SEQUENCE [LARGE SCALE GENOMIC DNA]</scope>
    <source>
        <strain evidence="3 4">NBRC 100819</strain>
    </source>
</reference>
<accession>A0A511JKT9</accession>
<proteinExistence type="predicted"/>
<dbReference type="SUPFAM" id="SSF46785">
    <property type="entry name" value="Winged helix' DNA-binding domain"/>
    <property type="match status" value="1"/>
</dbReference>
<dbReference type="InterPro" id="IPR036390">
    <property type="entry name" value="WH_DNA-bd_sf"/>
</dbReference>
<dbReference type="CDD" id="cd00090">
    <property type="entry name" value="HTH_ARSR"/>
    <property type="match status" value="1"/>
</dbReference>
<protein>
    <submittedName>
        <fullName evidence="3">Transcriptional regulator</fullName>
    </submittedName>
</protein>
<organism evidence="3 4">
    <name type="scientific">Cellulomonas terrae</name>
    <dbReference type="NCBI Taxonomy" id="311234"/>
    <lineage>
        <taxon>Bacteria</taxon>
        <taxon>Bacillati</taxon>
        <taxon>Actinomycetota</taxon>
        <taxon>Actinomycetes</taxon>
        <taxon>Micrococcales</taxon>
        <taxon>Cellulomonadaceae</taxon>
        <taxon>Cellulomonas</taxon>
    </lineage>
</organism>